<dbReference type="STRING" id="1884261.A0A5C3Q7Z1"/>
<dbReference type="InterPro" id="IPR000172">
    <property type="entry name" value="GMC_OxRdtase_N"/>
</dbReference>
<proteinExistence type="inferred from homology"/>
<dbReference type="Gene3D" id="3.50.50.60">
    <property type="entry name" value="FAD/NAD(P)-binding domain"/>
    <property type="match status" value="1"/>
</dbReference>
<dbReference type="PIRSF" id="PIRSF000137">
    <property type="entry name" value="Alcohol_oxidase"/>
    <property type="match status" value="1"/>
</dbReference>
<evidence type="ECO:0000256" key="6">
    <source>
        <dbReference type="PIRSR" id="PIRSR000137-2"/>
    </source>
</evidence>
<dbReference type="SUPFAM" id="SSF54373">
    <property type="entry name" value="FAD-linked reductases, C-terminal domain"/>
    <property type="match status" value="1"/>
</dbReference>
<feature type="chain" id="PRO_5022788857" evidence="8">
    <location>
        <begin position="24"/>
        <end position="599"/>
    </location>
</feature>
<feature type="active site" description="Proton acceptor" evidence="5">
    <location>
        <position position="576"/>
    </location>
</feature>
<keyword evidence="4 6" id="KW-0274">FAD</keyword>
<keyword evidence="8" id="KW-0732">Signal</keyword>
<dbReference type="GO" id="GO:0016614">
    <property type="term" value="F:oxidoreductase activity, acting on CH-OH group of donors"/>
    <property type="evidence" value="ECO:0007669"/>
    <property type="project" value="InterPro"/>
</dbReference>
<evidence type="ECO:0000256" key="7">
    <source>
        <dbReference type="RuleBase" id="RU003968"/>
    </source>
</evidence>
<evidence type="ECO:0000256" key="2">
    <source>
        <dbReference type="ARBA" id="ARBA00010790"/>
    </source>
</evidence>
<organism evidence="10 11">
    <name type="scientific">Pterulicium gracile</name>
    <dbReference type="NCBI Taxonomy" id="1884261"/>
    <lineage>
        <taxon>Eukaryota</taxon>
        <taxon>Fungi</taxon>
        <taxon>Dikarya</taxon>
        <taxon>Basidiomycota</taxon>
        <taxon>Agaricomycotina</taxon>
        <taxon>Agaricomycetes</taxon>
        <taxon>Agaricomycetidae</taxon>
        <taxon>Agaricales</taxon>
        <taxon>Pleurotineae</taxon>
        <taxon>Pterulaceae</taxon>
        <taxon>Pterulicium</taxon>
    </lineage>
</organism>
<reference evidence="10 11" key="1">
    <citation type="journal article" date="2019" name="Nat. Ecol. Evol.">
        <title>Megaphylogeny resolves global patterns of mushroom evolution.</title>
        <authorList>
            <person name="Varga T."/>
            <person name="Krizsan K."/>
            <person name="Foldi C."/>
            <person name="Dima B."/>
            <person name="Sanchez-Garcia M."/>
            <person name="Sanchez-Ramirez S."/>
            <person name="Szollosi G.J."/>
            <person name="Szarkandi J.G."/>
            <person name="Papp V."/>
            <person name="Albert L."/>
            <person name="Andreopoulos W."/>
            <person name="Angelini C."/>
            <person name="Antonin V."/>
            <person name="Barry K.W."/>
            <person name="Bougher N.L."/>
            <person name="Buchanan P."/>
            <person name="Buyck B."/>
            <person name="Bense V."/>
            <person name="Catcheside P."/>
            <person name="Chovatia M."/>
            <person name="Cooper J."/>
            <person name="Damon W."/>
            <person name="Desjardin D."/>
            <person name="Finy P."/>
            <person name="Geml J."/>
            <person name="Haridas S."/>
            <person name="Hughes K."/>
            <person name="Justo A."/>
            <person name="Karasinski D."/>
            <person name="Kautmanova I."/>
            <person name="Kiss B."/>
            <person name="Kocsube S."/>
            <person name="Kotiranta H."/>
            <person name="LaButti K.M."/>
            <person name="Lechner B.E."/>
            <person name="Liimatainen K."/>
            <person name="Lipzen A."/>
            <person name="Lukacs Z."/>
            <person name="Mihaltcheva S."/>
            <person name="Morgado L.N."/>
            <person name="Niskanen T."/>
            <person name="Noordeloos M.E."/>
            <person name="Ohm R.A."/>
            <person name="Ortiz-Santana B."/>
            <person name="Ovrebo C."/>
            <person name="Racz N."/>
            <person name="Riley R."/>
            <person name="Savchenko A."/>
            <person name="Shiryaev A."/>
            <person name="Soop K."/>
            <person name="Spirin V."/>
            <person name="Szebenyi C."/>
            <person name="Tomsovsky M."/>
            <person name="Tulloss R.E."/>
            <person name="Uehling J."/>
            <person name="Grigoriev I.V."/>
            <person name="Vagvolgyi C."/>
            <person name="Papp T."/>
            <person name="Martin F.M."/>
            <person name="Miettinen O."/>
            <person name="Hibbett D.S."/>
            <person name="Nagy L.G."/>
        </authorList>
    </citation>
    <scope>NUCLEOTIDE SEQUENCE [LARGE SCALE GENOMIC DNA]</scope>
    <source>
        <strain evidence="10 11">CBS 309.79</strain>
    </source>
</reference>
<comment type="similarity">
    <text evidence="2 7">Belongs to the GMC oxidoreductase family.</text>
</comment>
<dbReference type="AlphaFoldDB" id="A0A5C3Q7Z1"/>
<dbReference type="EMBL" id="ML178859">
    <property type="protein sequence ID" value="TFK96490.1"/>
    <property type="molecule type" value="Genomic_DNA"/>
</dbReference>
<sequence>MVMLKSSFVVLAAYLASVSFVAGKLYESIADVPKGVQFDYIIVGGGNAGNVVANRLSEDSSVQVLVLEAGNADLENPVIAIPFYCLRIPYSYNWNYTTVAQPGLNGRPIDFPRGRVLGGSSAVNGMWYSRGSAEDWDRYAQIAGDSGWSWAGIQPYIQKSERWTLPKGIDGSNMYEPSAHGTEGVTPIGPPGHKFTIDDRILQVSKDLPDEFPFNKDANDGTPLGLGTLHLTVGNGARASSASAYLAPKYLNRPNLHVVIHSTVSRVVKTGHENGKPVFRKVEFRQGVGATKVQSLQARREIILSAGVIGSPHILLNSGIGPAKDLEAVGVHTVVDSPQVGKNLVDHIRVAAAWQVKTNNETFDDINRSAELNAQLQQTWASSRTGPLVNSFGNHWSFHRLPTDSPAYESGVKDPVAGPKTPHFEIGYHNGLLGTPPANGSFFTTTIRTVAPASRGTVKLASSDPFAAPLIDPAYLDNEFDMQTLMEAVRSAYRFVAAPSFKDYIIAPLGLADPSDNAALRAFIRNTGSTSAHPTGSVAFSRKGQPGALDPDLKVKGVEGLRVIDVSVLPFIPSAHTQAAAYIVGERGADLVKESQRKQ</sequence>
<evidence type="ECO:0000313" key="11">
    <source>
        <dbReference type="Proteomes" id="UP000305067"/>
    </source>
</evidence>
<evidence type="ECO:0000313" key="10">
    <source>
        <dbReference type="EMBL" id="TFK96490.1"/>
    </source>
</evidence>
<name>A0A5C3Q7Z1_9AGAR</name>
<dbReference type="OrthoDB" id="269227at2759"/>
<dbReference type="PANTHER" id="PTHR11552">
    <property type="entry name" value="GLUCOSE-METHANOL-CHOLINE GMC OXIDOREDUCTASE"/>
    <property type="match status" value="1"/>
</dbReference>
<evidence type="ECO:0000256" key="4">
    <source>
        <dbReference type="ARBA" id="ARBA00022827"/>
    </source>
</evidence>
<dbReference type="PANTHER" id="PTHR11552:SF147">
    <property type="entry name" value="CHOLINE DEHYDROGENASE, MITOCHONDRIAL"/>
    <property type="match status" value="1"/>
</dbReference>
<protein>
    <submittedName>
        <fullName evidence="10">Alcohol oxidase</fullName>
    </submittedName>
</protein>
<keyword evidence="3 7" id="KW-0285">Flavoprotein</keyword>
<dbReference type="PROSITE" id="PS00623">
    <property type="entry name" value="GMC_OXRED_1"/>
    <property type="match status" value="1"/>
</dbReference>
<evidence type="ECO:0000256" key="8">
    <source>
        <dbReference type="SAM" id="SignalP"/>
    </source>
</evidence>
<keyword evidence="11" id="KW-1185">Reference proteome</keyword>
<dbReference type="InterPro" id="IPR036188">
    <property type="entry name" value="FAD/NAD-bd_sf"/>
</dbReference>
<feature type="binding site" evidence="6">
    <location>
        <position position="264"/>
    </location>
    <ligand>
        <name>FAD</name>
        <dbReference type="ChEBI" id="CHEBI:57692"/>
    </ligand>
</feature>
<dbReference type="GO" id="GO:0050660">
    <property type="term" value="F:flavin adenine dinucleotide binding"/>
    <property type="evidence" value="ECO:0007669"/>
    <property type="project" value="InterPro"/>
</dbReference>
<feature type="domain" description="Glucose-methanol-choline oxidoreductase N-terminal" evidence="9">
    <location>
        <begin position="114"/>
        <end position="137"/>
    </location>
</feature>
<dbReference type="Proteomes" id="UP000305067">
    <property type="component" value="Unassembled WGS sequence"/>
</dbReference>
<evidence type="ECO:0000256" key="5">
    <source>
        <dbReference type="PIRSR" id="PIRSR000137-1"/>
    </source>
</evidence>
<evidence type="ECO:0000259" key="9">
    <source>
        <dbReference type="PROSITE" id="PS00623"/>
    </source>
</evidence>
<dbReference type="Pfam" id="PF05199">
    <property type="entry name" value="GMC_oxred_C"/>
    <property type="match status" value="1"/>
</dbReference>
<dbReference type="InterPro" id="IPR007867">
    <property type="entry name" value="GMC_OxRtase_C"/>
</dbReference>
<dbReference type="SUPFAM" id="SSF51905">
    <property type="entry name" value="FAD/NAD(P)-binding domain"/>
    <property type="match status" value="1"/>
</dbReference>
<feature type="signal peptide" evidence="8">
    <location>
        <begin position="1"/>
        <end position="23"/>
    </location>
</feature>
<dbReference type="InterPro" id="IPR012132">
    <property type="entry name" value="GMC_OxRdtase"/>
</dbReference>
<feature type="binding site" evidence="6">
    <location>
        <position position="116"/>
    </location>
    <ligand>
        <name>FAD</name>
        <dbReference type="ChEBI" id="CHEBI:57692"/>
    </ligand>
</feature>
<gene>
    <name evidence="10" type="ORF">BDV98DRAFT_555209</name>
</gene>
<accession>A0A5C3Q7Z1</accession>
<feature type="active site" description="Proton donor" evidence="5">
    <location>
        <position position="533"/>
    </location>
</feature>
<evidence type="ECO:0000256" key="3">
    <source>
        <dbReference type="ARBA" id="ARBA00022630"/>
    </source>
</evidence>
<dbReference type="Gene3D" id="3.30.560.10">
    <property type="entry name" value="Glucose Oxidase, domain 3"/>
    <property type="match status" value="1"/>
</dbReference>
<comment type="cofactor">
    <cofactor evidence="1 6">
        <name>FAD</name>
        <dbReference type="ChEBI" id="CHEBI:57692"/>
    </cofactor>
</comment>
<evidence type="ECO:0000256" key="1">
    <source>
        <dbReference type="ARBA" id="ARBA00001974"/>
    </source>
</evidence>
<dbReference type="Pfam" id="PF00732">
    <property type="entry name" value="GMC_oxred_N"/>
    <property type="match status" value="1"/>
</dbReference>